<dbReference type="InterPro" id="IPR005151">
    <property type="entry name" value="Tail-specific_protease"/>
</dbReference>
<evidence type="ECO:0000313" key="3">
    <source>
        <dbReference type="Proteomes" id="UP001449657"/>
    </source>
</evidence>
<reference evidence="2 3" key="1">
    <citation type="submission" date="2024-03" db="EMBL/GenBank/DDBJ databases">
        <title>Chitinophaga caseinilytica sp. nov., a casein hydrolysing bacterium isolated from forest soil.</title>
        <authorList>
            <person name="Lee D.S."/>
            <person name="Han D.M."/>
            <person name="Baek J.H."/>
            <person name="Choi D.G."/>
            <person name="Jeon J.H."/>
            <person name="Jeon C.O."/>
        </authorList>
    </citation>
    <scope>NUCLEOTIDE SEQUENCE [LARGE SCALE GENOMIC DNA]</scope>
    <source>
        <strain evidence="2 3">KACC 19118</strain>
    </source>
</reference>
<proteinExistence type="predicted"/>
<dbReference type="InterPro" id="IPR029045">
    <property type="entry name" value="ClpP/crotonase-like_dom_sf"/>
</dbReference>
<dbReference type="EMBL" id="CP150096">
    <property type="protein sequence ID" value="WZN47981.1"/>
    <property type="molecule type" value="Genomic_DNA"/>
</dbReference>
<evidence type="ECO:0000259" key="1">
    <source>
        <dbReference type="Pfam" id="PF03572"/>
    </source>
</evidence>
<dbReference type="Proteomes" id="UP001449657">
    <property type="component" value="Chromosome"/>
</dbReference>
<sequence>MLMLFNTSCVTDGGSPNGKIAPGDLQHDFATMTELVETSSPYPFYMTSRASYDDLKASIKDRLKDSMSSLEFFQIVYPLVKSLKNPHYNLAAAMAPADASIPVYFPFSVFITGDSIVIDEHLAAPADQSLRGKYVSAINGRKPGDILSQLRQGVEYSAAEIPYINYTMESSFGKLLHSLSGISGKFNIEVDGRSYAFDGVPLGLLKGKETQGSIHDSIIQAEQEQIGYLKIRDLNPGNAEEWDEKLPVFFRKLRQLKVRKLIIDMRDNYGGSTALTRKLIAYISSKEYSFGDEVSYSKDAEIIHDSAPPVAPKSVSDKFDGACILLVNAGTFSSAHMFFAAFKHYGMGITVGEPGIERYLISGELKEKELERTKCMFYYPTSNFMLPGFSETVNAPVIPDVVISGSMQDRIARKDNVLDSIVSPGHVK</sequence>
<name>A0ABZ2ZB92_9BACT</name>
<organism evidence="2 3">
    <name type="scientific">Chitinophaga caseinilytica</name>
    <dbReference type="NCBI Taxonomy" id="2267521"/>
    <lineage>
        <taxon>Bacteria</taxon>
        <taxon>Pseudomonadati</taxon>
        <taxon>Bacteroidota</taxon>
        <taxon>Chitinophagia</taxon>
        <taxon>Chitinophagales</taxon>
        <taxon>Chitinophagaceae</taxon>
        <taxon>Chitinophaga</taxon>
    </lineage>
</organism>
<feature type="domain" description="Tail specific protease" evidence="1">
    <location>
        <begin position="226"/>
        <end position="402"/>
    </location>
</feature>
<dbReference type="RefSeq" id="WP_341842587.1">
    <property type="nucleotide sequence ID" value="NZ_CP149792.1"/>
</dbReference>
<dbReference type="Pfam" id="PF03572">
    <property type="entry name" value="Peptidase_S41"/>
    <property type="match status" value="1"/>
</dbReference>
<evidence type="ECO:0000313" key="2">
    <source>
        <dbReference type="EMBL" id="WZN47981.1"/>
    </source>
</evidence>
<accession>A0ABZ2ZB92</accession>
<protein>
    <submittedName>
        <fullName evidence="2">S41 family peptidase</fullName>
    </submittedName>
</protein>
<gene>
    <name evidence="2" type="ORF">WJU22_07300</name>
</gene>
<dbReference type="SUPFAM" id="SSF52096">
    <property type="entry name" value="ClpP/crotonase"/>
    <property type="match status" value="1"/>
</dbReference>
<dbReference type="Gene3D" id="3.90.226.10">
    <property type="entry name" value="2-enoyl-CoA Hydratase, Chain A, domain 1"/>
    <property type="match status" value="1"/>
</dbReference>
<keyword evidence="3" id="KW-1185">Reference proteome</keyword>